<comment type="caution">
    <text evidence="1">The sequence shown here is derived from an EMBL/GenBank/DDBJ whole genome shotgun (WGS) entry which is preliminary data.</text>
</comment>
<protein>
    <submittedName>
        <fullName evidence="1">Uncharacterized protein</fullName>
    </submittedName>
</protein>
<proteinExistence type="predicted"/>
<organism evidence="1 2">
    <name type="scientific">Leucogyrophana mollusca</name>
    <dbReference type="NCBI Taxonomy" id="85980"/>
    <lineage>
        <taxon>Eukaryota</taxon>
        <taxon>Fungi</taxon>
        <taxon>Dikarya</taxon>
        <taxon>Basidiomycota</taxon>
        <taxon>Agaricomycotina</taxon>
        <taxon>Agaricomycetes</taxon>
        <taxon>Agaricomycetidae</taxon>
        <taxon>Boletales</taxon>
        <taxon>Boletales incertae sedis</taxon>
        <taxon>Leucogyrophana</taxon>
    </lineage>
</organism>
<keyword evidence="2" id="KW-1185">Reference proteome</keyword>
<dbReference type="Proteomes" id="UP000790709">
    <property type="component" value="Unassembled WGS sequence"/>
</dbReference>
<gene>
    <name evidence="1" type="ORF">BV22DRAFT_848465</name>
</gene>
<reference evidence="1" key="1">
    <citation type="journal article" date="2021" name="New Phytol.">
        <title>Evolutionary innovations through gain and loss of genes in the ectomycorrhizal Boletales.</title>
        <authorList>
            <person name="Wu G."/>
            <person name="Miyauchi S."/>
            <person name="Morin E."/>
            <person name="Kuo A."/>
            <person name="Drula E."/>
            <person name="Varga T."/>
            <person name="Kohler A."/>
            <person name="Feng B."/>
            <person name="Cao Y."/>
            <person name="Lipzen A."/>
            <person name="Daum C."/>
            <person name="Hundley H."/>
            <person name="Pangilinan J."/>
            <person name="Johnson J."/>
            <person name="Barry K."/>
            <person name="LaButti K."/>
            <person name="Ng V."/>
            <person name="Ahrendt S."/>
            <person name="Min B."/>
            <person name="Choi I.G."/>
            <person name="Park H."/>
            <person name="Plett J.M."/>
            <person name="Magnuson J."/>
            <person name="Spatafora J.W."/>
            <person name="Nagy L.G."/>
            <person name="Henrissat B."/>
            <person name="Grigoriev I.V."/>
            <person name="Yang Z.L."/>
            <person name="Xu J."/>
            <person name="Martin F.M."/>
        </authorList>
    </citation>
    <scope>NUCLEOTIDE SEQUENCE</scope>
    <source>
        <strain evidence="1">KUC20120723A-06</strain>
    </source>
</reference>
<dbReference type="EMBL" id="MU266638">
    <property type="protein sequence ID" value="KAH7919694.1"/>
    <property type="molecule type" value="Genomic_DNA"/>
</dbReference>
<name>A0ACB8B2D3_9AGAM</name>
<accession>A0ACB8B2D3</accession>
<sequence>MRAKEGGRKRPIVPASVTPPPTWTSRGRWVAMTSRGRRRSEGTVGEGLDDKGDGAEMARDVRVIRGKVPSYLLWAPL</sequence>
<evidence type="ECO:0000313" key="1">
    <source>
        <dbReference type="EMBL" id="KAH7919694.1"/>
    </source>
</evidence>
<evidence type="ECO:0000313" key="2">
    <source>
        <dbReference type="Proteomes" id="UP000790709"/>
    </source>
</evidence>